<sequence>MAEANTSTELMLNDGGNTMPATVAGGASGNTGGEIEENKVSPLSSFGNIDVLRQISLILALAISLAIAVFLIIWAQEPSYRPLGQMETQELIDTLDFLDQQKLPYQLNGNTISVPEDRFADIRLMLTRNGLGPARPQQDFLTQDSGFGVSQRMEQARLKHSQEQTLASAVEELRSVQRARVILALPQQNVFARQQREPSATVVVTLNRGTELRQSEVDAVVDIVASAVHGLKPARVTVTDQHGRLLNSGSQDGISAQARRELELRIQQEQLYREKIDSILIPVLGIGRYSAQVDVTMDFSAVEETSRRYNPDMPAVRSEMLIEDNQSGSGPVGIPGALTNQPPIASEIPQQVEGAGQDERLASGRNRSEVTRNFELDSTISHTRQQVGTVRRVTLSVAVDHKPVAGADGATTMAPLSETELASIRRLLMGSVGFNAARGDVLEVVSVPFADDLALEPLNIPIYEQGWFWRAVKWSLGALGLLVLFLVVVRPMVKRLLNPNEGKATEGATGPGGDLAELEDQYAADTLGLLNTGDSDYSYAEDGSILLPDLHKDDDMLRAIRALVANEPDLSTQVIKSWLNEDG</sequence>
<name>E1SUQ3_FERBD</name>
<evidence type="ECO:0000256" key="10">
    <source>
        <dbReference type="ARBA" id="ARBA00023143"/>
    </source>
</evidence>
<evidence type="ECO:0000256" key="7">
    <source>
        <dbReference type="ARBA" id="ARBA00022692"/>
    </source>
</evidence>
<reference evidence="16 17" key="1">
    <citation type="journal article" date="2010" name="Stand. Genomic Sci.">
        <title>Complete genome sequence of Ferrimonas balearica type strain (PAT).</title>
        <authorList>
            <person name="Nolan M."/>
            <person name="Sikorski J."/>
            <person name="Davenport K."/>
            <person name="Lucas S."/>
            <person name="Glavina Del Rio T."/>
            <person name="Tice H."/>
            <person name="Cheng J."/>
            <person name="Goodwin L."/>
            <person name="Pitluck S."/>
            <person name="Liolios K."/>
            <person name="Ivanova N."/>
            <person name="Mavromatis K."/>
            <person name="Ovchinnikova G."/>
            <person name="Pati A."/>
            <person name="Chen A."/>
            <person name="Palaniappan K."/>
            <person name="Land M."/>
            <person name="Hauser L."/>
            <person name="Chang Y."/>
            <person name="Jeffries C."/>
            <person name="Tapia R."/>
            <person name="Brettin T."/>
            <person name="Detter J."/>
            <person name="Han C."/>
            <person name="Yasawong M."/>
            <person name="Rohde M."/>
            <person name="Tindall B."/>
            <person name="Goker M."/>
            <person name="Woyke T."/>
            <person name="Bristow J."/>
            <person name="Eisen J."/>
            <person name="Markowitz V."/>
            <person name="Hugenholtz P."/>
            <person name="Kyrpides N."/>
            <person name="Klenk H."/>
            <person name="Lapidus A."/>
        </authorList>
    </citation>
    <scope>NUCLEOTIDE SEQUENCE [LARGE SCALE GENOMIC DNA]</scope>
    <source>
        <strain evidence="17">DSM 9799 / CCM 4581 / KCTC 23876 / PAT</strain>
    </source>
</reference>
<keyword evidence="16" id="KW-0282">Flagellum</keyword>
<proteinExistence type="inferred from homology"/>
<evidence type="ECO:0000259" key="14">
    <source>
        <dbReference type="Pfam" id="PF01514"/>
    </source>
</evidence>
<feature type="transmembrane region" description="Helical" evidence="13">
    <location>
        <begin position="467"/>
        <end position="489"/>
    </location>
</feature>
<evidence type="ECO:0000256" key="12">
    <source>
        <dbReference type="PIRNR" id="PIRNR004862"/>
    </source>
</evidence>
<evidence type="ECO:0000313" key="17">
    <source>
        <dbReference type="Proteomes" id="UP000006683"/>
    </source>
</evidence>
<evidence type="ECO:0000256" key="6">
    <source>
        <dbReference type="ARBA" id="ARBA00022475"/>
    </source>
</evidence>
<dbReference type="RefSeq" id="WP_013344550.1">
    <property type="nucleotide sequence ID" value="NC_014541.1"/>
</dbReference>
<feature type="transmembrane region" description="Helical" evidence="13">
    <location>
        <begin position="55"/>
        <end position="75"/>
    </location>
</feature>
<dbReference type="GO" id="GO:0071973">
    <property type="term" value="P:bacterial-type flagellum-dependent cell motility"/>
    <property type="evidence" value="ECO:0007669"/>
    <property type="project" value="InterPro"/>
</dbReference>
<comment type="subunit">
    <text evidence="11">The basal body constitutes a major portion of the flagellar organelle and consists of four rings (L,P,S, and M) mounted on a central rod. The M ring is integral to the inner membrane of the cell and may be connected to the flagellar rod via the S ring. The S (supramembrane ring) lies just distal to the M ring. The L and P rings lie in the outer membrane and the periplasmic space, respectively.</text>
</comment>
<dbReference type="PANTHER" id="PTHR30046">
    <property type="entry name" value="FLAGELLAR M-RING PROTEIN"/>
    <property type="match status" value="1"/>
</dbReference>
<organism evidence="16 17">
    <name type="scientific">Ferrimonas balearica (strain DSM 9799 / CCM 4581 / KCTC 23876 / PAT)</name>
    <dbReference type="NCBI Taxonomy" id="550540"/>
    <lineage>
        <taxon>Bacteria</taxon>
        <taxon>Pseudomonadati</taxon>
        <taxon>Pseudomonadota</taxon>
        <taxon>Gammaproteobacteria</taxon>
        <taxon>Alteromonadales</taxon>
        <taxon>Ferrimonadaceae</taxon>
        <taxon>Ferrimonas</taxon>
    </lineage>
</organism>
<dbReference type="HOGENOM" id="CLU_028108_1_1_6"/>
<keyword evidence="16" id="KW-0966">Cell projection</keyword>
<dbReference type="InterPro" id="IPR006182">
    <property type="entry name" value="FliF_N_dom"/>
</dbReference>
<dbReference type="NCBIfam" id="TIGR00206">
    <property type="entry name" value="fliF"/>
    <property type="match status" value="1"/>
</dbReference>
<protein>
    <recommendedName>
        <fullName evidence="5 12">Flagellar M-ring protein</fullName>
    </recommendedName>
</protein>
<dbReference type="STRING" id="550540.Fbal_1035"/>
<keyword evidence="8 13" id="KW-1133">Transmembrane helix</keyword>
<comment type="function">
    <text evidence="1 12">The M ring may be actively involved in energy transduction.</text>
</comment>
<dbReference type="GeneID" id="67181280"/>
<comment type="subcellular location">
    <subcellularLocation>
        <location evidence="2 12">Bacterial flagellum basal body</location>
    </subcellularLocation>
    <subcellularLocation>
        <location evidence="3">Cell membrane</location>
        <topology evidence="3">Multi-pass membrane protein</topology>
    </subcellularLocation>
</comment>
<feature type="domain" description="Flagellar M-ring N-terminal" evidence="14">
    <location>
        <begin position="76"/>
        <end position="247"/>
    </location>
</feature>
<gene>
    <name evidence="16" type="ordered locus">Fbal_1035</name>
</gene>
<dbReference type="eggNOG" id="COG1766">
    <property type="taxonomic scope" value="Bacteria"/>
</dbReference>
<evidence type="ECO:0000256" key="5">
    <source>
        <dbReference type="ARBA" id="ARBA00017949"/>
    </source>
</evidence>
<evidence type="ECO:0000256" key="3">
    <source>
        <dbReference type="ARBA" id="ARBA00004651"/>
    </source>
</evidence>
<evidence type="ECO:0000256" key="9">
    <source>
        <dbReference type="ARBA" id="ARBA00023136"/>
    </source>
</evidence>
<dbReference type="PANTHER" id="PTHR30046:SF0">
    <property type="entry name" value="FLAGELLAR M-RING PROTEIN"/>
    <property type="match status" value="1"/>
</dbReference>
<evidence type="ECO:0000256" key="1">
    <source>
        <dbReference type="ARBA" id="ARBA00003820"/>
    </source>
</evidence>
<dbReference type="PRINTS" id="PR01009">
    <property type="entry name" value="FLGMRINGFLIF"/>
</dbReference>
<keyword evidence="10 12" id="KW-0975">Bacterial flagellum</keyword>
<feature type="domain" description="Flagellar M-ring C-terminal" evidence="15">
    <location>
        <begin position="280"/>
        <end position="449"/>
    </location>
</feature>
<evidence type="ECO:0000256" key="13">
    <source>
        <dbReference type="SAM" id="Phobius"/>
    </source>
</evidence>
<dbReference type="Proteomes" id="UP000006683">
    <property type="component" value="Chromosome"/>
</dbReference>
<dbReference type="InterPro" id="IPR043427">
    <property type="entry name" value="YscJ/FliF"/>
</dbReference>
<keyword evidence="16" id="KW-0969">Cilium</keyword>
<dbReference type="PIRSF" id="PIRSF004862">
    <property type="entry name" value="FliF"/>
    <property type="match status" value="1"/>
</dbReference>
<accession>E1SUQ3</accession>
<keyword evidence="7 13" id="KW-0812">Transmembrane</keyword>
<dbReference type="InterPro" id="IPR000067">
    <property type="entry name" value="FlgMring_FliF"/>
</dbReference>
<evidence type="ECO:0000259" key="15">
    <source>
        <dbReference type="Pfam" id="PF08345"/>
    </source>
</evidence>
<evidence type="ECO:0000256" key="2">
    <source>
        <dbReference type="ARBA" id="ARBA00004117"/>
    </source>
</evidence>
<dbReference type="KEGG" id="fbl:Fbal_1035"/>
<dbReference type="GO" id="GO:0005886">
    <property type="term" value="C:plasma membrane"/>
    <property type="evidence" value="ECO:0007669"/>
    <property type="project" value="UniProtKB-SubCell"/>
</dbReference>
<dbReference type="GO" id="GO:0009431">
    <property type="term" value="C:bacterial-type flagellum basal body, MS ring"/>
    <property type="evidence" value="ECO:0007669"/>
    <property type="project" value="InterPro"/>
</dbReference>
<keyword evidence="6" id="KW-1003">Cell membrane</keyword>
<keyword evidence="17" id="KW-1185">Reference proteome</keyword>
<dbReference type="InterPro" id="IPR045851">
    <property type="entry name" value="AMP-bd_C_sf"/>
</dbReference>
<dbReference type="InterPro" id="IPR013556">
    <property type="entry name" value="Flag_M-ring_C"/>
</dbReference>
<dbReference type="Pfam" id="PF08345">
    <property type="entry name" value="YscJ_FliF_C"/>
    <property type="match status" value="1"/>
</dbReference>
<evidence type="ECO:0000256" key="8">
    <source>
        <dbReference type="ARBA" id="ARBA00022989"/>
    </source>
</evidence>
<dbReference type="GO" id="GO:0003774">
    <property type="term" value="F:cytoskeletal motor activity"/>
    <property type="evidence" value="ECO:0007669"/>
    <property type="project" value="InterPro"/>
</dbReference>
<comment type="similarity">
    <text evidence="4 12">Belongs to the FliF family.</text>
</comment>
<dbReference type="Gene3D" id="3.30.300.30">
    <property type="match status" value="1"/>
</dbReference>
<dbReference type="EMBL" id="CP002209">
    <property type="protein sequence ID" value="ADN75244.1"/>
    <property type="molecule type" value="Genomic_DNA"/>
</dbReference>
<evidence type="ECO:0000313" key="16">
    <source>
        <dbReference type="EMBL" id="ADN75244.1"/>
    </source>
</evidence>
<evidence type="ECO:0000256" key="11">
    <source>
        <dbReference type="ARBA" id="ARBA00025936"/>
    </source>
</evidence>
<evidence type="ECO:0000256" key="4">
    <source>
        <dbReference type="ARBA" id="ARBA00007971"/>
    </source>
</evidence>
<keyword evidence="9 13" id="KW-0472">Membrane</keyword>
<dbReference type="AlphaFoldDB" id="E1SUQ3"/>
<dbReference type="Pfam" id="PF01514">
    <property type="entry name" value="YscJ_FliF"/>
    <property type="match status" value="1"/>
</dbReference>